<feature type="region of interest" description="Disordered" evidence="1">
    <location>
        <begin position="74"/>
        <end position="126"/>
    </location>
</feature>
<dbReference type="AlphaFoldDB" id="A0A8X7CQP8"/>
<comment type="caution">
    <text evidence="2">The sequence shown here is derived from an EMBL/GenBank/DDBJ whole genome shotgun (WGS) entry which is preliminary data.</text>
</comment>
<accession>A0A8X7CQP8</accession>
<dbReference type="EMBL" id="BMAV01022459">
    <property type="protein sequence ID" value="GFY77433.1"/>
    <property type="molecule type" value="Genomic_DNA"/>
</dbReference>
<proteinExistence type="predicted"/>
<dbReference type="Proteomes" id="UP000886998">
    <property type="component" value="Unassembled WGS sequence"/>
</dbReference>
<reference evidence="2" key="1">
    <citation type="submission" date="2020-08" db="EMBL/GenBank/DDBJ databases">
        <title>Multicomponent nature underlies the extraordinary mechanical properties of spider dragline silk.</title>
        <authorList>
            <person name="Kono N."/>
            <person name="Nakamura H."/>
            <person name="Mori M."/>
            <person name="Yoshida Y."/>
            <person name="Ohtoshi R."/>
            <person name="Malay A.D."/>
            <person name="Moran D.A.P."/>
            <person name="Tomita M."/>
            <person name="Numata K."/>
            <person name="Arakawa K."/>
        </authorList>
    </citation>
    <scope>NUCLEOTIDE SEQUENCE</scope>
</reference>
<protein>
    <submittedName>
        <fullName evidence="2">Uncharacterized protein</fullName>
    </submittedName>
</protein>
<evidence type="ECO:0000313" key="3">
    <source>
        <dbReference type="Proteomes" id="UP000886998"/>
    </source>
</evidence>
<keyword evidence="3" id="KW-1185">Reference proteome</keyword>
<name>A0A8X7CQP8_9ARAC</name>
<evidence type="ECO:0000256" key="1">
    <source>
        <dbReference type="SAM" id="MobiDB-lite"/>
    </source>
</evidence>
<organism evidence="2 3">
    <name type="scientific">Trichonephila inaurata madagascariensis</name>
    <dbReference type="NCBI Taxonomy" id="2747483"/>
    <lineage>
        <taxon>Eukaryota</taxon>
        <taxon>Metazoa</taxon>
        <taxon>Ecdysozoa</taxon>
        <taxon>Arthropoda</taxon>
        <taxon>Chelicerata</taxon>
        <taxon>Arachnida</taxon>
        <taxon>Araneae</taxon>
        <taxon>Araneomorphae</taxon>
        <taxon>Entelegynae</taxon>
        <taxon>Araneoidea</taxon>
        <taxon>Nephilidae</taxon>
        <taxon>Trichonephila</taxon>
        <taxon>Trichonephila inaurata</taxon>
    </lineage>
</organism>
<sequence>MKKTRCYKEHGIGFGKQSLIQSAKVYLTGDLSGLRSRPHVLGRVNTREGNGVTFLILGTRGSASDKLRPRGFSLRMQEDAGKQRSQQRPIERSESDPTTFAVERTPRGQGFLDLLSEDSSSASLTT</sequence>
<gene>
    <name evidence="2" type="ORF">TNIN_71341</name>
</gene>
<evidence type="ECO:0000313" key="2">
    <source>
        <dbReference type="EMBL" id="GFY77433.1"/>
    </source>
</evidence>
<feature type="compositionally biased region" description="Low complexity" evidence="1">
    <location>
        <begin position="112"/>
        <end position="126"/>
    </location>
</feature>